<gene>
    <name evidence="1" type="ORF">C3H57_10705</name>
</gene>
<feature type="non-terminal residue" evidence="1">
    <location>
        <position position="103"/>
    </location>
</feature>
<organism evidence="1 2">
    <name type="scientific">Campylobacter jejuni</name>
    <dbReference type="NCBI Taxonomy" id="197"/>
    <lineage>
        <taxon>Bacteria</taxon>
        <taxon>Pseudomonadati</taxon>
        <taxon>Campylobacterota</taxon>
        <taxon>Epsilonproteobacteria</taxon>
        <taxon>Campylobacterales</taxon>
        <taxon>Campylobacteraceae</taxon>
        <taxon>Campylobacter</taxon>
    </lineage>
</organism>
<name>A0A431E543_CAMJU</name>
<accession>A0A431E543</accession>
<evidence type="ECO:0000313" key="2">
    <source>
        <dbReference type="Proteomes" id="UP000288507"/>
    </source>
</evidence>
<dbReference type="Proteomes" id="UP000288507">
    <property type="component" value="Unassembled WGS sequence"/>
</dbReference>
<proteinExistence type="predicted"/>
<protein>
    <submittedName>
        <fullName evidence="1">Uncharacterized protein</fullName>
    </submittedName>
</protein>
<evidence type="ECO:0000313" key="1">
    <source>
        <dbReference type="EMBL" id="RTJ76402.1"/>
    </source>
</evidence>
<comment type="caution">
    <text evidence="1">The sequence shown here is derived from an EMBL/GenBank/DDBJ whole genome shotgun (WGS) entry which is preliminary data.</text>
</comment>
<dbReference type="AlphaFoldDB" id="A0A431E543"/>
<sequence>MEKINVIDGAGTGVLNLLFNQGVDNRVIEGVVVRLFRSLAKGIPTFQPSTSGNDEDMKYDSDYHTLNLIIDHTGTFRSVGANYVLGSPLSKLDTDYTNTQVKV</sequence>
<dbReference type="EMBL" id="PRBV01000112">
    <property type="protein sequence ID" value="RTJ76402.1"/>
    <property type="molecule type" value="Genomic_DNA"/>
</dbReference>
<reference evidence="1 2" key="1">
    <citation type="journal article" date="2019" name="Appl. Environ. Microbiol.">
        <title>Population genetics and characterization of Campylobacter jejuni isolates in western jackdaws and game birds in Finland.</title>
        <authorList>
            <person name="Kovanen S."/>
            <person name="Rossi M."/>
            <person name="Pohja-Mykra M."/>
            <person name="Nieminen T."/>
            <person name="Raunio-Saarnisto M."/>
            <person name="Sauvala M."/>
            <person name="Fredriksson-Ahomaa M."/>
            <person name="Hanninen M.L."/>
            <person name="Kivisto R."/>
        </authorList>
    </citation>
    <scope>NUCLEOTIDE SEQUENCE [LARGE SCALE GENOMIC DNA]</scope>
    <source>
        <strain evidence="1 2">CB313</strain>
    </source>
</reference>